<dbReference type="PANTHER" id="PTHR45138:SF9">
    <property type="entry name" value="DIGUANYLATE CYCLASE DGCM-RELATED"/>
    <property type="match status" value="1"/>
</dbReference>
<gene>
    <name evidence="3" type="ORF">GCM10008956_34830</name>
</gene>
<sequence>MLVLTPNPLPVLAASVSVTVLIVSLLTLLIAWWRPSYPGWRGWAAGHTLVVLGMLIGTFRPPQLEHLSILLGNALVMVGAALFVGAYYRFVGRSVPPALVTLHRVSVPLMLGALYWFTAGDDNITVRFLLISIYLTLCLAALLTLIVGQMRREPRLRGAYALQLWLFGLVFALTVPRSVTLGPGTQPHLTYAFTLPNILMFVGVLLLSVGGAFTFWLLHDDRRRAEMQALQDDLAELAFRDALTGVLNRRGLEGAYARWRGAPDSHAATLVVLDVDRFKELNDRHGHAAGDAHLAALGRLLRQVARADDLAGRLGGDEFTMLLTGAPQEVEGQLTHLTTTLSGGNGPLGCSVSVGWTTVAPLDPWIEALSRADAAMYARKANRRAPTLRFTPGVAR</sequence>
<protein>
    <submittedName>
        <fullName evidence="3">GGDEF domain-containing protein</fullName>
    </submittedName>
</protein>
<dbReference type="PANTHER" id="PTHR45138">
    <property type="entry name" value="REGULATORY COMPONENTS OF SENSORY TRANSDUCTION SYSTEM"/>
    <property type="match status" value="1"/>
</dbReference>
<evidence type="ECO:0000313" key="3">
    <source>
        <dbReference type="EMBL" id="GGM56027.1"/>
    </source>
</evidence>
<feature type="transmembrane region" description="Helical" evidence="1">
    <location>
        <begin position="124"/>
        <end position="147"/>
    </location>
</feature>
<feature type="transmembrane region" description="Helical" evidence="1">
    <location>
        <begin position="159"/>
        <end position="178"/>
    </location>
</feature>
<feature type="transmembrane region" description="Helical" evidence="1">
    <location>
        <begin position="198"/>
        <end position="218"/>
    </location>
</feature>
<dbReference type="Proteomes" id="UP000600547">
    <property type="component" value="Unassembled WGS sequence"/>
</dbReference>
<evidence type="ECO:0000313" key="4">
    <source>
        <dbReference type="Proteomes" id="UP000600547"/>
    </source>
</evidence>
<dbReference type="GO" id="GO:0043709">
    <property type="term" value="P:cell adhesion involved in single-species biofilm formation"/>
    <property type="evidence" value="ECO:0007669"/>
    <property type="project" value="TreeGrafter"/>
</dbReference>
<feature type="domain" description="GGDEF" evidence="2">
    <location>
        <begin position="266"/>
        <end position="392"/>
    </location>
</feature>
<keyword evidence="1" id="KW-0472">Membrane</keyword>
<dbReference type="Gene3D" id="3.30.70.270">
    <property type="match status" value="1"/>
</dbReference>
<dbReference type="GO" id="GO:0052621">
    <property type="term" value="F:diguanylate cyclase activity"/>
    <property type="evidence" value="ECO:0007669"/>
    <property type="project" value="TreeGrafter"/>
</dbReference>
<feature type="transmembrane region" description="Helical" evidence="1">
    <location>
        <begin position="40"/>
        <end position="60"/>
    </location>
</feature>
<dbReference type="RefSeq" id="WP_110832958.1">
    <property type="nucleotide sequence ID" value="NZ_BMQG01000018.1"/>
</dbReference>
<dbReference type="InterPro" id="IPR029787">
    <property type="entry name" value="Nucleotide_cyclase"/>
</dbReference>
<dbReference type="Pfam" id="PF00990">
    <property type="entry name" value="GGDEF"/>
    <property type="match status" value="1"/>
</dbReference>
<dbReference type="EMBL" id="BMQG01000018">
    <property type="protein sequence ID" value="GGM56027.1"/>
    <property type="molecule type" value="Genomic_DNA"/>
</dbReference>
<accession>A0A8H9GS24</accession>
<dbReference type="NCBIfam" id="TIGR00254">
    <property type="entry name" value="GGDEF"/>
    <property type="match status" value="1"/>
</dbReference>
<dbReference type="SMART" id="SM00267">
    <property type="entry name" value="GGDEF"/>
    <property type="match status" value="1"/>
</dbReference>
<proteinExistence type="predicted"/>
<dbReference type="AlphaFoldDB" id="A0A8H9GS24"/>
<reference evidence="4" key="1">
    <citation type="journal article" date="2019" name="Int. J. Syst. Evol. Microbiol.">
        <title>The Global Catalogue of Microorganisms (GCM) 10K type strain sequencing project: providing services to taxonomists for standard genome sequencing and annotation.</title>
        <authorList>
            <consortium name="The Broad Institute Genomics Platform"/>
            <consortium name="The Broad Institute Genome Sequencing Center for Infectious Disease"/>
            <person name="Wu L."/>
            <person name="Ma J."/>
        </authorList>
    </citation>
    <scope>NUCLEOTIDE SEQUENCE [LARGE SCALE GENOMIC DNA]</scope>
    <source>
        <strain evidence="4">JCM 31047</strain>
    </source>
</reference>
<name>A0A8H9GS24_9DEIO</name>
<dbReference type="InterPro" id="IPR050469">
    <property type="entry name" value="Diguanylate_Cyclase"/>
</dbReference>
<dbReference type="InterPro" id="IPR043128">
    <property type="entry name" value="Rev_trsase/Diguanyl_cyclase"/>
</dbReference>
<dbReference type="CDD" id="cd01949">
    <property type="entry name" value="GGDEF"/>
    <property type="match status" value="1"/>
</dbReference>
<feature type="transmembrane region" description="Helical" evidence="1">
    <location>
        <begin position="66"/>
        <end position="88"/>
    </location>
</feature>
<keyword evidence="1" id="KW-0812">Transmembrane</keyword>
<dbReference type="GO" id="GO:0005886">
    <property type="term" value="C:plasma membrane"/>
    <property type="evidence" value="ECO:0007669"/>
    <property type="project" value="TreeGrafter"/>
</dbReference>
<comment type="caution">
    <text evidence="3">The sequence shown here is derived from an EMBL/GenBank/DDBJ whole genome shotgun (WGS) entry which is preliminary data.</text>
</comment>
<dbReference type="SUPFAM" id="SSF55073">
    <property type="entry name" value="Nucleotide cyclase"/>
    <property type="match status" value="1"/>
</dbReference>
<dbReference type="PROSITE" id="PS50887">
    <property type="entry name" value="GGDEF"/>
    <property type="match status" value="1"/>
</dbReference>
<evidence type="ECO:0000259" key="2">
    <source>
        <dbReference type="PROSITE" id="PS50887"/>
    </source>
</evidence>
<keyword evidence="4" id="KW-1185">Reference proteome</keyword>
<organism evidence="3 4">
    <name type="scientific">Deinococcus arenae</name>
    <dbReference type="NCBI Taxonomy" id="1452751"/>
    <lineage>
        <taxon>Bacteria</taxon>
        <taxon>Thermotogati</taxon>
        <taxon>Deinococcota</taxon>
        <taxon>Deinococci</taxon>
        <taxon>Deinococcales</taxon>
        <taxon>Deinococcaceae</taxon>
        <taxon>Deinococcus</taxon>
    </lineage>
</organism>
<dbReference type="InterPro" id="IPR000160">
    <property type="entry name" value="GGDEF_dom"/>
</dbReference>
<dbReference type="GO" id="GO:1902201">
    <property type="term" value="P:negative regulation of bacterial-type flagellum-dependent cell motility"/>
    <property type="evidence" value="ECO:0007669"/>
    <property type="project" value="TreeGrafter"/>
</dbReference>
<keyword evidence="1" id="KW-1133">Transmembrane helix</keyword>
<feature type="transmembrane region" description="Helical" evidence="1">
    <location>
        <begin position="100"/>
        <end position="118"/>
    </location>
</feature>
<evidence type="ECO:0000256" key="1">
    <source>
        <dbReference type="SAM" id="Phobius"/>
    </source>
</evidence>
<feature type="transmembrane region" description="Helical" evidence="1">
    <location>
        <begin position="12"/>
        <end position="33"/>
    </location>
</feature>